<name>A0A445K6S2_GLYSO</name>
<keyword evidence="2" id="KW-1185">Reference proteome</keyword>
<evidence type="ECO:0000313" key="1">
    <source>
        <dbReference type="EMBL" id="RZC06492.1"/>
    </source>
</evidence>
<gene>
    <name evidence="1" type="ORF">D0Y65_014133</name>
</gene>
<dbReference type="Proteomes" id="UP000289340">
    <property type="component" value="Chromosome 6"/>
</dbReference>
<reference evidence="1 2" key="1">
    <citation type="submission" date="2018-09" db="EMBL/GenBank/DDBJ databases">
        <title>A high-quality reference genome of wild soybean provides a powerful tool to mine soybean genomes.</title>
        <authorList>
            <person name="Xie M."/>
            <person name="Chung C.Y.L."/>
            <person name="Li M.-W."/>
            <person name="Wong F.-L."/>
            <person name="Chan T.-F."/>
            <person name="Lam H.-M."/>
        </authorList>
    </citation>
    <scope>NUCLEOTIDE SEQUENCE [LARGE SCALE GENOMIC DNA]</scope>
    <source>
        <strain evidence="2">cv. W05</strain>
        <tissue evidence="1">Hypocotyl of etiolated seedlings</tissue>
    </source>
</reference>
<accession>A0A445K6S2</accession>
<evidence type="ECO:0000313" key="2">
    <source>
        <dbReference type="Proteomes" id="UP000289340"/>
    </source>
</evidence>
<proteinExistence type="predicted"/>
<dbReference type="EMBL" id="QZWG01000006">
    <property type="protein sequence ID" value="RZC06492.1"/>
    <property type="molecule type" value="Genomic_DNA"/>
</dbReference>
<dbReference type="AlphaFoldDB" id="A0A445K6S2"/>
<sequence length="103" mass="11941">MGSVFFLSFFYFRKNYTTKKETSMCFRDGGKENLRHHVGKRVEGGKKRCVSCRRETSRRRESCGSQEGVFAEGRVLRGRGSSWRQSSWERREFGKGCKGSLVN</sequence>
<comment type="caution">
    <text evidence="1">The sequence shown here is derived from an EMBL/GenBank/DDBJ whole genome shotgun (WGS) entry which is preliminary data.</text>
</comment>
<organism evidence="1 2">
    <name type="scientific">Glycine soja</name>
    <name type="common">Wild soybean</name>
    <dbReference type="NCBI Taxonomy" id="3848"/>
    <lineage>
        <taxon>Eukaryota</taxon>
        <taxon>Viridiplantae</taxon>
        <taxon>Streptophyta</taxon>
        <taxon>Embryophyta</taxon>
        <taxon>Tracheophyta</taxon>
        <taxon>Spermatophyta</taxon>
        <taxon>Magnoliopsida</taxon>
        <taxon>eudicotyledons</taxon>
        <taxon>Gunneridae</taxon>
        <taxon>Pentapetalae</taxon>
        <taxon>rosids</taxon>
        <taxon>fabids</taxon>
        <taxon>Fabales</taxon>
        <taxon>Fabaceae</taxon>
        <taxon>Papilionoideae</taxon>
        <taxon>50 kb inversion clade</taxon>
        <taxon>NPAAA clade</taxon>
        <taxon>indigoferoid/millettioid clade</taxon>
        <taxon>Phaseoleae</taxon>
        <taxon>Glycine</taxon>
        <taxon>Glycine subgen. Soja</taxon>
    </lineage>
</organism>
<protein>
    <submittedName>
        <fullName evidence="1">Uncharacterized protein</fullName>
    </submittedName>
</protein>